<dbReference type="Proteomes" id="UP000735302">
    <property type="component" value="Unassembled WGS sequence"/>
</dbReference>
<reference evidence="1 2" key="1">
    <citation type="journal article" date="2021" name="Elife">
        <title>Chloroplast acquisition without the gene transfer in kleptoplastic sea slugs, Plakobranchus ocellatus.</title>
        <authorList>
            <person name="Maeda T."/>
            <person name="Takahashi S."/>
            <person name="Yoshida T."/>
            <person name="Shimamura S."/>
            <person name="Takaki Y."/>
            <person name="Nagai Y."/>
            <person name="Toyoda A."/>
            <person name="Suzuki Y."/>
            <person name="Arimoto A."/>
            <person name="Ishii H."/>
            <person name="Satoh N."/>
            <person name="Nishiyama T."/>
            <person name="Hasebe M."/>
            <person name="Maruyama T."/>
            <person name="Minagawa J."/>
            <person name="Obokata J."/>
            <person name="Shigenobu S."/>
        </authorList>
    </citation>
    <scope>NUCLEOTIDE SEQUENCE [LARGE SCALE GENOMIC DNA]</scope>
</reference>
<protein>
    <submittedName>
        <fullName evidence="1">Uncharacterized protein</fullName>
    </submittedName>
</protein>
<evidence type="ECO:0000313" key="2">
    <source>
        <dbReference type="Proteomes" id="UP000735302"/>
    </source>
</evidence>
<keyword evidence="2" id="KW-1185">Reference proteome</keyword>
<comment type="caution">
    <text evidence="1">The sequence shown here is derived from an EMBL/GenBank/DDBJ whole genome shotgun (WGS) entry which is preliminary data.</text>
</comment>
<sequence length="150" mass="16553">MKVEYKSPSKILKAGEILTANCTALVATNGTIVWQLLTVSKKYLWKDGQSMGSQKLPDWVNVTAKKDQEKHPIVWIKGKPAGNSFMVNNGVSFDSCCTAYLGRRTTMIFGVVYRGGVEGWFTQFSYNDLSMDLRASTFGVLKGNISIVDG</sequence>
<accession>A0AAV4CES8</accession>
<dbReference type="AlphaFoldDB" id="A0AAV4CES8"/>
<name>A0AAV4CES8_9GAST</name>
<dbReference type="EMBL" id="BLXT01006136">
    <property type="protein sequence ID" value="GFO29249.1"/>
    <property type="molecule type" value="Genomic_DNA"/>
</dbReference>
<organism evidence="1 2">
    <name type="scientific">Plakobranchus ocellatus</name>
    <dbReference type="NCBI Taxonomy" id="259542"/>
    <lineage>
        <taxon>Eukaryota</taxon>
        <taxon>Metazoa</taxon>
        <taxon>Spiralia</taxon>
        <taxon>Lophotrochozoa</taxon>
        <taxon>Mollusca</taxon>
        <taxon>Gastropoda</taxon>
        <taxon>Heterobranchia</taxon>
        <taxon>Euthyneura</taxon>
        <taxon>Panpulmonata</taxon>
        <taxon>Sacoglossa</taxon>
        <taxon>Placobranchoidea</taxon>
        <taxon>Plakobranchidae</taxon>
        <taxon>Plakobranchus</taxon>
    </lineage>
</organism>
<proteinExistence type="predicted"/>
<evidence type="ECO:0000313" key="1">
    <source>
        <dbReference type="EMBL" id="GFO29249.1"/>
    </source>
</evidence>
<gene>
    <name evidence="1" type="ORF">PoB_005575400</name>
</gene>